<dbReference type="PIRSF" id="PIRSF000451">
    <property type="entry name" value="PKS_III"/>
    <property type="match status" value="1"/>
</dbReference>
<evidence type="ECO:0000256" key="6">
    <source>
        <dbReference type="ARBA" id="ARBA00023241"/>
    </source>
</evidence>
<keyword evidence="12" id="KW-1185">Reference proteome</keyword>
<reference evidence="11 12" key="1">
    <citation type="journal article" date="2022" name="Nat. Genet.">
        <title>Improved pea reference genome and pan-genome highlight genomic features and evolutionary characteristics.</title>
        <authorList>
            <person name="Yang T."/>
            <person name="Liu R."/>
            <person name="Luo Y."/>
            <person name="Hu S."/>
            <person name="Wang D."/>
            <person name="Wang C."/>
            <person name="Pandey M.K."/>
            <person name="Ge S."/>
            <person name="Xu Q."/>
            <person name="Li N."/>
            <person name="Li G."/>
            <person name="Huang Y."/>
            <person name="Saxena R.K."/>
            <person name="Ji Y."/>
            <person name="Li M."/>
            <person name="Yan X."/>
            <person name="He Y."/>
            <person name="Liu Y."/>
            <person name="Wang X."/>
            <person name="Xiang C."/>
            <person name="Varshney R.K."/>
            <person name="Ding H."/>
            <person name="Gao S."/>
            <person name="Zong X."/>
        </authorList>
    </citation>
    <scope>NUCLEOTIDE SEQUENCE [LARGE SCALE GENOMIC DNA]</scope>
    <source>
        <strain evidence="11 12">cv. Zhongwan 6</strain>
    </source>
</reference>
<evidence type="ECO:0000313" key="12">
    <source>
        <dbReference type="Proteomes" id="UP001058974"/>
    </source>
</evidence>
<name>A0A9D5AHX3_PEA</name>
<dbReference type="GO" id="GO:0009813">
    <property type="term" value="P:flavonoid biosynthetic process"/>
    <property type="evidence" value="ECO:0007669"/>
    <property type="project" value="UniProtKB-KW"/>
</dbReference>
<comment type="similarity">
    <text evidence="3 8">Belongs to the thiolase-like superfamily. Chalcone/stilbene synthases family.</text>
</comment>
<sequence length="362" mass="40062">MATVDEIRQAQRVGSTATVLAMGTANPSNCVYLSTYPDVFFHLTNSEHKTKLKEKFQRICEKTKIKKRYMHLTGDILKKNPKFCEFRTPTLDAKLDILIVEIPKLGKEAATKAIKEWGQPKSKITYLIFCTSAGVDMPAGAMRLCLAKELAENNKDSRVLLVCAEMRILAFSGPSETHIDGLVGQALFGDGAAAVIIGSDPLPKVENPLFELVWIAQTILPDSGRYIKGDIREVGMILYLNQDLPNLVSKHIEKALVNAFQPLNISDYNSIFWISHPGGRAILDKIEAKFDLKPEKLQASRHVLSEYGNMTGETVLLVMDEMRRRSKDEGHGITGEGLEWGVLLGLGPGITLDTILLRSVAI</sequence>
<dbReference type="PANTHER" id="PTHR11877:SF100">
    <property type="entry name" value="CHALCONE SYNTHASE 3"/>
    <property type="match status" value="1"/>
</dbReference>
<dbReference type="SUPFAM" id="SSF53901">
    <property type="entry name" value="Thiolase-like"/>
    <property type="match status" value="2"/>
</dbReference>
<evidence type="ECO:0000256" key="2">
    <source>
        <dbReference type="ARBA" id="ARBA00004966"/>
    </source>
</evidence>
<feature type="domain" description="Chalcone/stilbene synthase C-terminal" evidence="10">
    <location>
        <begin position="211"/>
        <end position="360"/>
    </location>
</feature>
<dbReference type="InterPro" id="IPR001099">
    <property type="entry name" value="Chalcone/stilbene_synt_N"/>
</dbReference>
<proteinExistence type="inferred from homology"/>
<dbReference type="InterPro" id="IPR011141">
    <property type="entry name" value="Polyketide_synthase_type-III"/>
</dbReference>
<dbReference type="EC" id="2.3.1.74" evidence="4"/>
<comment type="caution">
    <text evidence="11">The sequence shown here is derived from an EMBL/GenBank/DDBJ whole genome shotgun (WGS) entry which is preliminary data.</text>
</comment>
<evidence type="ECO:0000256" key="4">
    <source>
        <dbReference type="ARBA" id="ARBA00012975"/>
    </source>
</evidence>
<dbReference type="FunFam" id="3.40.47.10:FF:000014">
    <property type="entry name" value="Chalcone synthase 1"/>
    <property type="match status" value="1"/>
</dbReference>
<dbReference type="Gramene" id="Psat05G0280200-T1">
    <property type="protein sequence ID" value="KAI5406190.1"/>
    <property type="gene ID" value="KIW84_052802"/>
</dbReference>
<organism evidence="11 12">
    <name type="scientific">Pisum sativum</name>
    <name type="common">Garden pea</name>
    <name type="synonym">Lathyrus oleraceus</name>
    <dbReference type="NCBI Taxonomy" id="3888"/>
    <lineage>
        <taxon>Eukaryota</taxon>
        <taxon>Viridiplantae</taxon>
        <taxon>Streptophyta</taxon>
        <taxon>Embryophyta</taxon>
        <taxon>Tracheophyta</taxon>
        <taxon>Spermatophyta</taxon>
        <taxon>Magnoliopsida</taxon>
        <taxon>eudicotyledons</taxon>
        <taxon>Gunneridae</taxon>
        <taxon>Pentapetalae</taxon>
        <taxon>rosids</taxon>
        <taxon>fabids</taxon>
        <taxon>Fabales</taxon>
        <taxon>Fabaceae</taxon>
        <taxon>Papilionoideae</taxon>
        <taxon>50 kb inversion clade</taxon>
        <taxon>NPAAA clade</taxon>
        <taxon>Hologalegina</taxon>
        <taxon>IRL clade</taxon>
        <taxon>Fabeae</taxon>
        <taxon>Lathyrus</taxon>
    </lineage>
</organism>
<keyword evidence="6" id="KW-0284">Flavonoid biosynthesis</keyword>
<evidence type="ECO:0000256" key="8">
    <source>
        <dbReference type="RuleBase" id="RU003633"/>
    </source>
</evidence>
<dbReference type="Proteomes" id="UP001058974">
    <property type="component" value="Chromosome 5"/>
</dbReference>
<protein>
    <recommendedName>
        <fullName evidence="4">chalcone synthase</fullName>
        <ecNumber evidence="4">2.3.1.74</ecNumber>
    </recommendedName>
</protein>
<comment type="pathway">
    <text evidence="2">Secondary metabolite biosynthesis; flavonoid biosynthesis.</text>
</comment>
<gene>
    <name evidence="11" type="ORF">KIW84_052802</name>
</gene>
<dbReference type="Pfam" id="PF00195">
    <property type="entry name" value="Chal_sti_synt_N"/>
    <property type="match status" value="1"/>
</dbReference>
<evidence type="ECO:0000256" key="7">
    <source>
        <dbReference type="ARBA" id="ARBA00023315"/>
    </source>
</evidence>
<evidence type="ECO:0000259" key="10">
    <source>
        <dbReference type="Pfam" id="PF02797"/>
    </source>
</evidence>
<dbReference type="CDD" id="cd00831">
    <property type="entry name" value="CHS_like"/>
    <property type="match status" value="1"/>
</dbReference>
<evidence type="ECO:0000256" key="1">
    <source>
        <dbReference type="ARBA" id="ARBA00002969"/>
    </source>
</evidence>
<keyword evidence="5 8" id="KW-0808">Transferase</keyword>
<dbReference type="PANTHER" id="PTHR11877">
    <property type="entry name" value="HYDROXYMETHYLGLUTARYL-COA SYNTHASE"/>
    <property type="match status" value="1"/>
</dbReference>
<evidence type="ECO:0000259" key="9">
    <source>
        <dbReference type="Pfam" id="PF00195"/>
    </source>
</evidence>
<feature type="domain" description="Chalcone/stilbene synthase N-terminal" evidence="9">
    <location>
        <begin position="5"/>
        <end position="144"/>
    </location>
</feature>
<dbReference type="AlphaFoldDB" id="A0A9D5AHX3"/>
<keyword evidence="7 8" id="KW-0012">Acyltransferase</keyword>
<dbReference type="InterPro" id="IPR016039">
    <property type="entry name" value="Thiolase-like"/>
</dbReference>
<dbReference type="GO" id="GO:0016210">
    <property type="term" value="F:naringenin-chalcone synthase activity"/>
    <property type="evidence" value="ECO:0007669"/>
    <property type="project" value="UniProtKB-EC"/>
</dbReference>
<evidence type="ECO:0000313" key="11">
    <source>
        <dbReference type="EMBL" id="KAI5406190.1"/>
    </source>
</evidence>
<dbReference type="GO" id="GO:0030639">
    <property type="term" value="P:polyketide biosynthetic process"/>
    <property type="evidence" value="ECO:0007669"/>
    <property type="project" value="TreeGrafter"/>
</dbReference>
<comment type="function">
    <text evidence="1">The primary product of this enzyme is 4,2',4',6'-tetrahydroxychalcone (also termed naringenin-chalcone or chalcone) which can under specific conditions spontaneously isomerize into naringenin.</text>
</comment>
<dbReference type="Pfam" id="PF02797">
    <property type="entry name" value="Chal_sti_synt_C"/>
    <property type="match status" value="1"/>
</dbReference>
<dbReference type="EMBL" id="JAMSHJ010000005">
    <property type="protein sequence ID" value="KAI5406190.1"/>
    <property type="molecule type" value="Genomic_DNA"/>
</dbReference>
<dbReference type="InterPro" id="IPR012328">
    <property type="entry name" value="Chalcone/stilbene_synt_C"/>
</dbReference>
<accession>A0A9D5AHX3</accession>
<dbReference type="Gene3D" id="3.40.47.10">
    <property type="match status" value="3"/>
</dbReference>
<evidence type="ECO:0000256" key="5">
    <source>
        <dbReference type="ARBA" id="ARBA00022679"/>
    </source>
</evidence>
<evidence type="ECO:0000256" key="3">
    <source>
        <dbReference type="ARBA" id="ARBA00005531"/>
    </source>
</evidence>